<dbReference type="OrthoDB" id="3657225at2"/>
<dbReference type="EMBL" id="VFPP01000001">
    <property type="protein sequence ID" value="TQM78637.1"/>
    <property type="molecule type" value="Genomic_DNA"/>
</dbReference>
<sequence length="390" mass="43272">MSNAHVTGHAELDREWLAEDAAELCERVFASLARRSQRRAGELYVRGLLAAEGRKSMRNLASQFGRPAAEQSLHHFVSNSPWDWQQVRRALAEHLDRTVKPIAWVVDSMAITKSGRHSVGVQNAFVQHLGRVANSQHAYGVWLASEHTSYPVNWRLALPDSWLNDPVRRRQAAIPAHLSSTTPGSCKLNAALEVADGWDVQPRPLVLDAREADAEALIAQLRLREVSFVMRVDASVNVVADLADNRRVRTTLRSLRPALHPLRRPVVLDPSHRFRLCATVDVTVPGDTARPGRLVLLAVWPPDGNGLPQLWLSDLADTSSAGLLRLTRQLDRVRQDVAEVSSQVGIEDFTGRSFAGWHRHITLVSVAHAILMPANADFRMPEMLVAGRSS</sequence>
<dbReference type="Pfam" id="PF13546">
    <property type="entry name" value="DDE_5"/>
    <property type="match status" value="1"/>
</dbReference>
<gene>
    <name evidence="2" type="ORF">FHX81_0911</name>
</gene>
<dbReference type="InterPro" id="IPR012337">
    <property type="entry name" value="RNaseH-like_sf"/>
</dbReference>
<organism evidence="2 3">
    <name type="scientific">Saccharothrix saharensis</name>
    <dbReference type="NCBI Taxonomy" id="571190"/>
    <lineage>
        <taxon>Bacteria</taxon>
        <taxon>Bacillati</taxon>
        <taxon>Actinomycetota</taxon>
        <taxon>Actinomycetes</taxon>
        <taxon>Pseudonocardiales</taxon>
        <taxon>Pseudonocardiaceae</taxon>
        <taxon>Saccharothrix</taxon>
    </lineage>
</organism>
<evidence type="ECO:0000313" key="2">
    <source>
        <dbReference type="EMBL" id="TQM78637.1"/>
    </source>
</evidence>
<evidence type="ECO:0000259" key="1">
    <source>
        <dbReference type="Pfam" id="PF13546"/>
    </source>
</evidence>
<dbReference type="PANTHER" id="PTHR33627:SF1">
    <property type="entry name" value="TRANSPOSASE"/>
    <property type="match status" value="1"/>
</dbReference>
<keyword evidence="3" id="KW-1185">Reference proteome</keyword>
<protein>
    <submittedName>
        <fullName evidence="2">DDE superfamily endonuclease</fullName>
    </submittedName>
</protein>
<dbReference type="RefSeq" id="WP_141975345.1">
    <property type="nucleotide sequence ID" value="NZ_VFPP01000001.1"/>
</dbReference>
<dbReference type="PANTHER" id="PTHR33627">
    <property type="entry name" value="TRANSPOSASE"/>
    <property type="match status" value="1"/>
</dbReference>
<keyword evidence="2" id="KW-0255">Endonuclease</keyword>
<feature type="domain" description="Transposase IS701-like DDE" evidence="1">
    <location>
        <begin position="28"/>
        <end position="242"/>
    </location>
</feature>
<keyword evidence="2" id="KW-0378">Hydrolase</keyword>
<dbReference type="SUPFAM" id="SSF53098">
    <property type="entry name" value="Ribonuclease H-like"/>
    <property type="match status" value="1"/>
</dbReference>
<name>A0A543J738_9PSEU</name>
<dbReference type="AlphaFoldDB" id="A0A543J738"/>
<dbReference type="InterPro" id="IPR039365">
    <property type="entry name" value="IS701-like"/>
</dbReference>
<dbReference type="InterPro" id="IPR038721">
    <property type="entry name" value="IS701-like_DDE_dom"/>
</dbReference>
<keyword evidence="2" id="KW-0540">Nuclease</keyword>
<proteinExistence type="predicted"/>
<accession>A0A543J738</accession>
<evidence type="ECO:0000313" key="3">
    <source>
        <dbReference type="Proteomes" id="UP000316628"/>
    </source>
</evidence>
<dbReference type="Proteomes" id="UP000316628">
    <property type="component" value="Unassembled WGS sequence"/>
</dbReference>
<comment type="caution">
    <text evidence="2">The sequence shown here is derived from an EMBL/GenBank/DDBJ whole genome shotgun (WGS) entry which is preliminary data.</text>
</comment>
<reference evidence="2 3" key="1">
    <citation type="submission" date="2019-06" db="EMBL/GenBank/DDBJ databases">
        <title>Sequencing the genomes of 1000 actinobacteria strains.</title>
        <authorList>
            <person name="Klenk H.-P."/>
        </authorList>
    </citation>
    <scope>NUCLEOTIDE SEQUENCE [LARGE SCALE GENOMIC DNA]</scope>
    <source>
        <strain evidence="2 3">DSM 45456</strain>
    </source>
</reference>
<dbReference type="GO" id="GO:0004519">
    <property type="term" value="F:endonuclease activity"/>
    <property type="evidence" value="ECO:0007669"/>
    <property type="project" value="UniProtKB-KW"/>
</dbReference>